<evidence type="ECO:0000313" key="7">
    <source>
        <dbReference type="EMBL" id="SEM26036.1"/>
    </source>
</evidence>
<dbReference type="OrthoDB" id="9803916at2"/>
<sequence length="317" mass="33694">MIDRRHVLAAAAATALAPVLPAAARAPLAGNQVPGIYRRKLGDLEITAILDGYIPFDTKVFSGSDPAAIRQSLANAGQGERLPTAVNTFVINTKEKTYLLDTGAGAWNAMGDTMGRAESNLRTAGITPEQIDAIILTHAHPDHHEGLLTAEKTARFPNAELVINETEHAFWHDDGILNQAPAEVKPFFASARNALAPYASRTRKVKAGEVAPGLALEHAPGHTPGHSILRVASGNEQLLLVGDSIHNVVIQTAQPEVTFVFDADGKQAAASRRRVLDMAAADGLLISGAHMPFPGFGKVLKDGSAFRFVPADWSYAL</sequence>
<dbReference type="RefSeq" id="WP_091840395.1">
    <property type="nucleotide sequence ID" value="NZ_FOAN01000009.1"/>
</dbReference>
<evidence type="ECO:0000259" key="6">
    <source>
        <dbReference type="SMART" id="SM00849"/>
    </source>
</evidence>
<accession>A0A1H7WWS4</accession>
<dbReference type="SMART" id="SM00849">
    <property type="entry name" value="Lactamase_B"/>
    <property type="match status" value="1"/>
</dbReference>
<dbReference type="InterPro" id="IPR051013">
    <property type="entry name" value="MBL_superfamily_lactonases"/>
</dbReference>
<feature type="chain" id="PRO_5011737665" evidence="5">
    <location>
        <begin position="25"/>
        <end position="317"/>
    </location>
</feature>
<dbReference type="Pfam" id="PF00753">
    <property type="entry name" value="Lactamase_B"/>
    <property type="match status" value="1"/>
</dbReference>
<dbReference type="SUPFAM" id="SSF56281">
    <property type="entry name" value="Metallo-hydrolase/oxidoreductase"/>
    <property type="match status" value="1"/>
</dbReference>
<dbReference type="STRING" id="1036779.SAMN04515666_10965"/>
<dbReference type="InterPro" id="IPR006311">
    <property type="entry name" value="TAT_signal"/>
</dbReference>
<evidence type="ECO:0000313" key="8">
    <source>
        <dbReference type="Proteomes" id="UP000199664"/>
    </source>
</evidence>
<dbReference type="PROSITE" id="PS51318">
    <property type="entry name" value="TAT"/>
    <property type="match status" value="1"/>
</dbReference>
<dbReference type="InterPro" id="IPR001279">
    <property type="entry name" value="Metallo-B-lactamas"/>
</dbReference>
<dbReference type="GO" id="GO:0046872">
    <property type="term" value="F:metal ion binding"/>
    <property type="evidence" value="ECO:0007669"/>
    <property type="project" value="UniProtKB-KW"/>
</dbReference>
<dbReference type="PANTHER" id="PTHR42978:SF6">
    <property type="entry name" value="QUORUM-QUENCHING LACTONASE YTNP-RELATED"/>
    <property type="match status" value="1"/>
</dbReference>
<evidence type="ECO:0000256" key="4">
    <source>
        <dbReference type="ARBA" id="ARBA00022833"/>
    </source>
</evidence>
<keyword evidence="2" id="KW-0479">Metal-binding</keyword>
<organism evidence="7 8">
    <name type="scientific">Bosea lupini</name>
    <dbReference type="NCBI Taxonomy" id="1036779"/>
    <lineage>
        <taxon>Bacteria</taxon>
        <taxon>Pseudomonadati</taxon>
        <taxon>Pseudomonadota</taxon>
        <taxon>Alphaproteobacteria</taxon>
        <taxon>Hyphomicrobiales</taxon>
        <taxon>Boseaceae</taxon>
        <taxon>Bosea</taxon>
    </lineage>
</organism>
<dbReference type="Proteomes" id="UP000199664">
    <property type="component" value="Unassembled WGS sequence"/>
</dbReference>
<evidence type="ECO:0000256" key="2">
    <source>
        <dbReference type="ARBA" id="ARBA00022723"/>
    </source>
</evidence>
<name>A0A1H7WWS4_9HYPH</name>
<keyword evidence="4" id="KW-0862">Zinc</keyword>
<dbReference type="GO" id="GO:0016787">
    <property type="term" value="F:hydrolase activity"/>
    <property type="evidence" value="ECO:0007669"/>
    <property type="project" value="UniProtKB-KW"/>
</dbReference>
<keyword evidence="8" id="KW-1185">Reference proteome</keyword>
<feature type="domain" description="Metallo-beta-lactamase" evidence="6">
    <location>
        <begin position="85"/>
        <end position="290"/>
    </location>
</feature>
<dbReference type="AlphaFoldDB" id="A0A1H7WWS4"/>
<dbReference type="EMBL" id="FOAN01000009">
    <property type="protein sequence ID" value="SEM26036.1"/>
    <property type="molecule type" value="Genomic_DNA"/>
</dbReference>
<dbReference type="Gene3D" id="3.60.15.10">
    <property type="entry name" value="Ribonuclease Z/Hydroxyacylglutathione hydrolase-like"/>
    <property type="match status" value="1"/>
</dbReference>
<dbReference type="PANTHER" id="PTHR42978">
    <property type="entry name" value="QUORUM-QUENCHING LACTONASE YTNP-RELATED-RELATED"/>
    <property type="match status" value="1"/>
</dbReference>
<comment type="similarity">
    <text evidence="1">Belongs to the metallo-beta-lactamase superfamily.</text>
</comment>
<feature type="signal peptide" evidence="5">
    <location>
        <begin position="1"/>
        <end position="24"/>
    </location>
</feature>
<keyword evidence="5" id="KW-0732">Signal</keyword>
<evidence type="ECO:0000256" key="1">
    <source>
        <dbReference type="ARBA" id="ARBA00007749"/>
    </source>
</evidence>
<dbReference type="InterPro" id="IPR036866">
    <property type="entry name" value="RibonucZ/Hydroxyglut_hydro"/>
</dbReference>
<reference evidence="8" key="1">
    <citation type="submission" date="2016-10" db="EMBL/GenBank/DDBJ databases">
        <authorList>
            <person name="Varghese N."/>
            <person name="Submissions S."/>
        </authorList>
    </citation>
    <scope>NUCLEOTIDE SEQUENCE [LARGE SCALE GENOMIC DNA]</scope>
    <source>
        <strain evidence="8">LMG 26383,CCUG 61248,R- 45681</strain>
    </source>
</reference>
<proteinExistence type="inferred from homology"/>
<gene>
    <name evidence="7" type="ORF">SAMN04515666_10965</name>
</gene>
<evidence type="ECO:0000256" key="3">
    <source>
        <dbReference type="ARBA" id="ARBA00022801"/>
    </source>
</evidence>
<keyword evidence="3" id="KW-0378">Hydrolase</keyword>
<protein>
    <submittedName>
        <fullName evidence="7">Glyoxylase, beta-lactamase superfamily II</fullName>
    </submittedName>
</protein>
<evidence type="ECO:0000256" key="5">
    <source>
        <dbReference type="SAM" id="SignalP"/>
    </source>
</evidence>
<dbReference type="CDD" id="cd07720">
    <property type="entry name" value="OPHC2-like_MBL-fold"/>
    <property type="match status" value="1"/>
</dbReference>